<dbReference type="Proteomes" id="UP000632740">
    <property type="component" value="Unassembled WGS sequence"/>
</dbReference>
<dbReference type="EMBL" id="BONK01000017">
    <property type="protein sequence ID" value="GIG23255.1"/>
    <property type="molecule type" value="Genomic_DNA"/>
</dbReference>
<dbReference type="SUPFAM" id="SSF50129">
    <property type="entry name" value="GroES-like"/>
    <property type="match status" value="1"/>
</dbReference>
<dbReference type="PANTHER" id="PTHR44154:SF1">
    <property type="entry name" value="QUINONE OXIDOREDUCTASE"/>
    <property type="match status" value="1"/>
</dbReference>
<dbReference type="Gene3D" id="3.40.50.720">
    <property type="entry name" value="NAD(P)-binding Rossmann-like Domain"/>
    <property type="match status" value="1"/>
</dbReference>
<dbReference type="AlphaFoldDB" id="A0A919U0T6"/>
<dbReference type="SUPFAM" id="SSF51735">
    <property type="entry name" value="NAD(P)-binding Rossmann-fold domains"/>
    <property type="match status" value="1"/>
</dbReference>
<evidence type="ECO:0000313" key="4">
    <source>
        <dbReference type="Proteomes" id="UP000632740"/>
    </source>
</evidence>
<dbReference type="InterPro" id="IPR013149">
    <property type="entry name" value="ADH-like_C"/>
</dbReference>
<evidence type="ECO:0000256" key="1">
    <source>
        <dbReference type="ARBA" id="ARBA00022857"/>
    </source>
</evidence>
<dbReference type="Gene3D" id="3.90.180.10">
    <property type="entry name" value="Medium-chain alcohol dehydrogenases, catalytic domain"/>
    <property type="match status" value="1"/>
</dbReference>
<dbReference type="InterPro" id="IPR036291">
    <property type="entry name" value="NAD(P)-bd_dom_sf"/>
</dbReference>
<dbReference type="GO" id="GO:0016491">
    <property type="term" value="F:oxidoreductase activity"/>
    <property type="evidence" value="ECO:0007669"/>
    <property type="project" value="InterPro"/>
</dbReference>
<sequence>MRALALGQLGGRPSLQDLPVPTAAPGEVLVRVRAASVNGFDVAVVAGWMSAYFEYLPPVVVGKDFAGVVEAVGDDVTGFAPGDRVFGVVTKTFLREGSYAEYTTVAQDVGLAHLPDGISFTDGAALGLAGSSAHDCVVAAELEPGTTVLVVGSTGGVGTHVTQLAQLAGARVIGTAHNAEQRAYLAALGVTEVVDYDADLAAQVHALAPEGVDVVVHLAGDAAGALAAARPGGRFVSLLVFSPEMLPSDTVTVVPVAAHPSPETLATIAENHATGRVRTLIDQTFSLEGALDALAAYSGSKLGKIVITVDD</sequence>
<comment type="caution">
    <text evidence="3">The sequence shown here is derived from an EMBL/GenBank/DDBJ whole genome shotgun (WGS) entry which is preliminary data.</text>
</comment>
<dbReference type="PANTHER" id="PTHR44154">
    <property type="entry name" value="QUINONE OXIDOREDUCTASE"/>
    <property type="match status" value="1"/>
</dbReference>
<dbReference type="CDD" id="cd05289">
    <property type="entry name" value="MDR_like_2"/>
    <property type="match status" value="1"/>
</dbReference>
<dbReference type="InterPro" id="IPR013154">
    <property type="entry name" value="ADH-like_N"/>
</dbReference>
<dbReference type="RefSeq" id="WP_203758260.1">
    <property type="nucleotide sequence ID" value="NZ_BONK01000017.1"/>
</dbReference>
<evidence type="ECO:0000259" key="2">
    <source>
        <dbReference type="SMART" id="SM00829"/>
    </source>
</evidence>
<dbReference type="InterPro" id="IPR011032">
    <property type="entry name" value="GroES-like_sf"/>
</dbReference>
<feature type="domain" description="Enoyl reductase (ER)" evidence="2">
    <location>
        <begin position="10"/>
        <end position="307"/>
    </location>
</feature>
<evidence type="ECO:0000313" key="3">
    <source>
        <dbReference type="EMBL" id="GIG23255.1"/>
    </source>
</evidence>
<dbReference type="Pfam" id="PF08240">
    <property type="entry name" value="ADH_N"/>
    <property type="match status" value="1"/>
</dbReference>
<dbReference type="InterPro" id="IPR020843">
    <property type="entry name" value="ER"/>
</dbReference>
<dbReference type="SMART" id="SM00829">
    <property type="entry name" value="PKS_ER"/>
    <property type="match status" value="1"/>
</dbReference>
<keyword evidence="4" id="KW-1185">Reference proteome</keyword>
<keyword evidence="1" id="KW-0521">NADP</keyword>
<dbReference type="InterPro" id="IPR051603">
    <property type="entry name" value="Zinc-ADH_QOR/CCCR"/>
</dbReference>
<reference evidence="3" key="1">
    <citation type="submission" date="2021-01" db="EMBL/GenBank/DDBJ databases">
        <title>Whole genome shotgun sequence of Cellulomonas chitinilytica NBRC 110799.</title>
        <authorList>
            <person name="Komaki H."/>
            <person name="Tamura T."/>
        </authorList>
    </citation>
    <scope>NUCLEOTIDE SEQUENCE</scope>
    <source>
        <strain evidence="3">NBRC 110799</strain>
    </source>
</reference>
<gene>
    <name evidence="3" type="ORF">Cch01nite_39790</name>
</gene>
<dbReference type="Pfam" id="PF00107">
    <property type="entry name" value="ADH_zinc_N"/>
    <property type="match status" value="1"/>
</dbReference>
<name>A0A919U0T6_9CELL</name>
<proteinExistence type="predicted"/>
<protein>
    <submittedName>
        <fullName evidence="3">NADPH:quinone reductase</fullName>
    </submittedName>
</protein>
<organism evidence="3 4">
    <name type="scientific">Cellulomonas chitinilytica</name>
    <dbReference type="NCBI Taxonomy" id="398759"/>
    <lineage>
        <taxon>Bacteria</taxon>
        <taxon>Bacillati</taxon>
        <taxon>Actinomycetota</taxon>
        <taxon>Actinomycetes</taxon>
        <taxon>Micrococcales</taxon>
        <taxon>Cellulomonadaceae</taxon>
        <taxon>Cellulomonas</taxon>
    </lineage>
</organism>
<accession>A0A919U0T6</accession>